<dbReference type="EMBL" id="CP013650">
    <property type="protein sequence ID" value="ALT00056.1"/>
    <property type="molecule type" value="Genomic_DNA"/>
</dbReference>
<dbReference type="InterPro" id="IPR003004">
    <property type="entry name" value="GspF/PilC"/>
</dbReference>
<keyword evidence="5" id="KW-1003">Cell membrane</keyword>
<reference evidence="17 18" key="1">
    <citation type="submission" date="2015-12" db="EMBL/GenBank/DDBJ databases">
        <title>Complete genome of Lacimicrobium alkaliphilum KCTC 32984.</title>
        <authorList>
            <person name="Kim S.-G."/>
            <person name="Lee Y.-J."/>
        </authorList>
    </citation>
    <scope>NUCLEOTIDE SEQUENCE [LARGE SCALE GENOMIC DNA]</scope>
    <source>
        <strain evidence="17 18">YelD216</strain>
    </source>
</reference>
<dbReference type="Gene3D" id="1.20.81.30">
    <property type="entry name" value="Type II secretion system (T2SS), domain F"/>
    <property type="match status" value="2"/>
</dbReference>
<name>A0A0U2ZM31_9ALTE</name>
<feature type="transmembrane region" description="Helical" evidence="15">
    <location>
        <begin position="377"/>
        <end position="398"/>
    </location>
</feature>
<dbReference type="NCBIfam" id="TIGR02120">
    <property type="entry name" value="GspF"/>
    <property type="match status" value="1"/>
</dbReference>
<keyword evidence="8" id="KW-0479">Metal-binding</keyword>
<feature type="domain" description="Type II secretion system protein GspF" evidence="16">
    <location>
        <begin position="72"/>
        <end position="194"/>
    </location>
</feature>
<keyword evidence="18" id="KW-1185">Reference proteome</keyword>
<sequence length="406" mass="45269">MGAFAYKAMDGNGRNKSGVMEADTPRQVRQQLREQSLIPMEVTQVSQKDKQQTSGLRLFQRSISSSDLALLTRQIATLIESALPIEEALQAVAEQCEKPRHKNMMMAVRSKVVEGHGLADAMGEFPLVFDQLYRAMVAAGEKSGHLDTVLNRLADYTEKRNQTRSQIIQAMIYPALMLTVALLVVIALLTQVVPKIVGQFDTMGQELPTITRVMIAISEWLQNYVLILGVVLLILAVVMQRLLQVPKIKLAWHRMLLRLPMLGKVSRGLNTARFARTLSILTSSAVPLLESMRIAAQVLENLHIRNLILDASERVKEGSSLRAALEKTRMFPPMMMHMIASGERSGELQQMLTRAADNQDREFETLVSVTLKVFEPVLIVSMAAIVMFIVMAILQPILALNSMVNL</sequence>
<comment type="function">
    <text evidence="1">Component of the type II secretion system inner membrane complex required for the energy-dependent secretion of extracellular factors such as proteases and toxins from the periplasm.</text>
</comment>
<keyword evidence="12 15" id="KW-0472">Membrane</keyword>
<dbReference type="PRINTS" id="PR00812">
    <property type="entry name" value="BCTERIALGSPF"/>
</dbReference>
<keyword evidence="4 14" id="KW-0813">Transport</keyword>
<dbReference type="PANTHER" id="PTHR30012">
    <property type="entry name" value="GENERAL SECRETION PATHWAY PROTEIN"/>
    <property type="match status" value="1"/>
</dbReference>
<evidence type="ECO:0000256" key="7">
    <source>
        <dbReference type="ARBA" id="ARBA00022692"/>
    </source>
</evidence>
<dbReference type="STRING" id="1526571.AT746_18465"/>
<evidence type="ECO:0000256" key="14">
    <source>
        <dbReference type="RuleBase" id="RU003923"/>
    </source>
</evidence>
<keyword evidence="6" id="KW-0997">Cell inner membrane</keyword>
<evidence type="ECO:0000256" key="13">
    <source>
        <dbReference type="ARBA" id="ARBA00030750"/>
    </source>
</evidence>
<organism evidence="17 18">
    <name type="scientific">Lacimicrobium alkaliphilum</name>
    <dbReference type="NCBI Taxonomy" id="1526571"/>
    <lineage>
        <taxon>Bacteria</taxon>
        <taxon>Pseudomonadati</taxon>
        <taxon>Pseudomonadota</taxon>
        <taxon>Gammaproteobacteria</taxon>
        <taxon>Alteromonadales</taxon>
        <taxon>Alteromonadaceae</taxon>
        <taxon>Lacimicrobium</taxon>
    </lineage>
</organism>
<evidence type="ECO:0000256" key="6">
    <source>
        <dbReference type="ARBA" id="ARBA00022519"/>
    </source>
</evidence>
<evidence type="ECO:0000313" key="17">
    <source>
        <dbReference type="EMBL" id="ALT00056.1"/>
    </source>
</evidence>
<keyword evidence="7 14" id="KW-0812">Transmembrane</keyword>
<feature type="transmembrane region" description="Helical" evidence="15">
    <location>
        <begin position="224"/>
        <end position="243"/>
    </location>
</feature>
<dbReference type="RefSeq" id="WP_062483444.1">
    <property type="nucleotide sequence ID" value="NZ_CP013650.1"/>
</dbReference>
<dbReference type="FunFam" id="1.20.81.30:FF:000001">
    <property type="entry name" value="Type II secretion system protein F"/>
    <property type="match status" value="2"/>
</dbReference>
<evidence type="ECO:0000256" key="9">
    <source>
        <dbReference type="ARBA" id="ARBA00022837"/>
    </source>
</evidence>
<evidence type="ECO:0000256" key="3">
    <source>
        <dbReference type="ARBA" id="ARBA00005745"/>
    </source>
</evidence>
<dbReference type="GO" id="GO:0005886">
    <property type="term" value="C:plasma membrane"/>
    <property type="evidence" value="ECO:0007669"/>
    <property type="project" value="UniProtKB-SubCell"/>
</dbReference>
<evidence type="ECO:0000256" key="11">
    <source>
        <dbReference type="ARBA" id="ARBA00022989"/>
    </source>
</evidence>
<dbReference type="KEGG" id="lal:AT746_18465"/>
<protein>
    <recommendedName>
        <fullName evidence="13">General secretion pathway protein F</fullName>
    </recommendedName>
</protein>
<dbReference type="InterPro" id="IPR042094">
    <property type="entry name" value="T2SS_GspF_sf"/>
</dbReference>
<dbReference type="Pfam" id="PF00482">
    <property type="entry name" value="T2SSF"/>
    <property type="match status" value="2"/>
</dbReference>
<keyword evidence="11 15" id="KW-1133">Transmembrane helix</keyword>
<dbReference type="OrthoDB" id="9805682at2"/>
<feature type="domain" description="Type II secretion system protein GspF" evidence="16">
    <location>
        <begin position="274"/>
        <end position="396"/>
    </location>
</feature>
<evidence type="ECO:0000256" key="2">
    <source>
        <dbReference type="ARBA" id="ARBA00004429"/>
    </source>
</evidence>
<keyword evidence="10" id="KW-0653">Protein transport</keyword>
<keyword evidence="9" id="KW-0106">Calcium</keyword>
<dbReference type="PANTHER" id="PTHR30012:SF0">
    <property type="entry name" value="TYPE II SECRETION SYSTEM PROTEIN F-RELATED"/>
    <property type="match status" value="1"/>
</dbReference>
<dbReference type="InterPro" id="IPR011850">
    <property type="entry name" value="T2SS_GspF"/>
</dbReference>
<evidence type="ECO:0000256" key="1">
    <source>
        <dbReference type="ARBA" id="ARBA00002684"/>
    </source>
</evidence>
<dbReference type="GO" id="GO:0015628">
    <property type="term" value="P:protein secretion by the type II secretion system"/>
    <property type="evidence" value="ECO:0007669"/>
    <property type="project" value="InterPro"/>
</dbReference>
<comment type="similarity">
    <text evidence="3 14">Belongs to the GSP F family.</text>
</comment>
<dbReference type="GO" id="GO:0046872">
    <property type="term" value="F:metal ion binding"/>
    <property type="evidence" value="ECO:0007669"/>
    <property type="project" value="UniProtKB-KW"/>
</dbReference>
<comment type="subcellular location">
    <subcellularLocation>
        <location evidence="2 14">Cell inner membrane</location>
        <topology evidence="2 14">Multi-pass membrane protein</topology>
    </subcellularLocation>
</comment>
<feature type="transmembrane region" description="Helical" evidence="15">
    <location>
        <begin position="170"/>
        <end position="193"/>
    </location>
</feature>
<dbReference type="InterPro" id="IPR018076">
    <property type="entry name" value="T2SS_GspF_dom"/>
</dbReference>
<proteinExistence type="inferred from homology"/>
<dbReference type="PROSITE" id="PS00874">
    <property type="entry name" value="T2SP_F"/>
    <property type="match status" value="1"/>
</dbReference>
<accession>A0A0U2ZM31</accession>
<evidence type="ECO:0000313" key="18">
    <source>
        <dbReference type="Proteomes" id="UP000068447"/>
    </source>
</evidence>
<dbReference type="Proteomes" id="UP000068447">
    <property type="component" value="Chromosome"/>
</dbReference>
<evidence type="ECO:0000256" key="4">
    <source>
        <dbReference type="ARBA" id="ARBA00022448"/>
    </source>
</evidence>
<evidence type="ECO:0000256" key="15">
    <source>
        <dbReference type="SAM" id="Phobius"/>
    </source>
</evidence>
<evidence type="ECO:0000259" key="16">
    <source>
        <dbReference type="Pfam" id="PF00482"/>
    </source>
</evidence>
<dbReference type="GO" id="GO:0015627">
    <property type="term" value="C:type II protein secretion system complex"/>
    <property type="evidence" value="ECO:0007669"/>
    <property type="project" value="InterPro"/>
</dbReference>
<dbReference type="AlphaFoldDB" id="A0A0U2ZM31"/>
<evidence type="ECO:0000256" key="12">
    <source>
        <dbReference type="ARBA" id="ARBA00023136"/>
    </source>
</evidence>
<evidence type="ECO:0000256" key="8">
    <source>
        <dbReference type="ARBA" id="ARBA00022723"/>
    </source>
</evidence>
<gene>
    <name evidence="17" type="ORF">AT746_18465</name>
</gene>
<evidence type="ECO:0000256" key="5">
    <source>
        <dbReference type="ARBA" id="ARBA00022475"/>
    </source>
</evidence>
<evidence type="ECO:0000256" key="10">
    <source>
        <dbReference type="ARBA" id="ARBA00022927"/>
    </source>
</evidence>
<dbReference type="InterPro" id="IPR001992">
    <property type="entry name" value="T2SS_GspF/T4SS_PilC_CS"/>
</dbReference>